<dbReference type="Proteomes" id="UP000008143">
    <property type="component" value="Chromosome 2"/>
</dbReference>
<dbReference type="Ensembl" id="ENSXETT00000108657">
    <property type="protein sequence ID" value="ENSXETP00000104225"/>
    <property type="gene ID" value="ENSXETG00000044641"/>
</dbReference>
<gene>
    <name evidence="7 9 10 11" type="primary">senp1</name>
</gene>
<dbReference type="InterPro" id="IPR038765">
    <property type="entry name" value="Papain-like_cys_pep_sf"/>
</dbReference>
<organism evidence="7">
    <name type="scientific">Xenopus tropicalis</name>
    <name type="common">Western clawed frog</name>
    <name type="synonym">Silurana tropicalis</name>
    <dbReference type="NCBI Taxonomy" id="8364"/>
    <lineage>
        <taxon>Eukaryota</taxon>
        <taxon>Metazoa</taxon>
        <taxon>Chordata</taxon>
        <taxon>Craniata</taxon>
        <taxon>Vertebrata</taxon>
        <taxon>Euteleostomi</taxon>
        <taxon>Amphibia</taxon>
        <taxon>Batrachia</taxon>
        <taxon>Anura</taxon>
        <taxon>Pipoidea</taxon>
        <taxon>Pipidae</taxon>
        <taxon>Xenopodinae</taxon>
        <taxon>Xenopus</taxon>
        <taxon>Silurana</taxon>
    </lineage>
</organism>
<dbReference type="Pfam" id="PF02902">
    <property type="entry name" value="Peptidase_C48"/>
    <property type="match status" value="1"/>
</dbReference>
<dbReference type="AGR" id="Xenbase:XB-GENE-1014921"/>
<sequence length="621" mass="70790">MDDDVKEMIWESENNSTLKAHCKEPAQNSSYNYNFQFPALHHKHFEISSMNSIHKPNYVSEKFERTMPPGDKMIIHQSSELIKGKQNGNGYAMLPAKGIFFQKPRVPRSSHMEARKPSGALNAVSVKPNHTVTSAYEKSFPFKNISCSASLAGPCRRSPKKIQRRLPSTVEETVREEEKEIYRQLLQVVTGKSFLATKSTSVLPPQVSRLSSDNSICGQPIASSLSSLEPSSLDTESSCRTSFSYLQPSGQISEPLLSNSTNYKVTSDTQGASNQQLPKEKFVPTSQQSQGSDSVIVLDPVVKPQVPGQVPTSQPFFHAELWIKELTSLFDSRARERRRQIEEQKAVALKLQKQRLQECSVQDSIDLHLRVPLEKEIPVTLIQKQEDESTQSEEIEFPELTEAMEREIKRALFGGSQDQTLSEGYRLTITRKDIMTLHSLNWLNDEIINFYMNLIMERSKRKGLPKVHAFNTFFFTKLKSAGYQAVKRWTKKVDIFSMNILLVPIHLGVHWCLAVVDFRKKSILYFDSMGGLNNEACKILLQYLKQESIDKKGVSFDSNGWTLTSKTSEEIPQQMNGSDCGMFACKYADYITKDKSITFTQRHMPYFRKKMVWEILHQKLL</sequence>
<reference evidence="9 10" key="3">
    <citation type="submission" date="2025-04" db="UniProtKB">
        <authorList>
            <consortium name="RefSeq"/>
        </authorList>
    </citation>
    <scope>IDENTIFICATION</scope>
    <source>
        <strain evidence="9 10">Nigerian</strain>
        <tissue evidence="9 10">Liver and blood</tissue>
    </source>
</reference>
<dbReference type="CTD" id="29843"/>
<dbReference type="RefSeq" id="XP_004911967.1">
    <property type="nucleotide sequence ID" value="XM_004911910.4"/>
</dbReference>
<dbReference type="OrthoDB" id="1939479at2759"/>
<protein>
    <submittedName>
        <fullName evidence="7">SUMO specific peptidase 1</fullName>
    </submittedName>
    <submittedName>
        <fullName evidence="9 10">Sentrin-specific protease 1</fullName>
    </submittedName>
</protein>
<keyword evidence="4" id="KW-0788">Thiol protease</keyword>
<dbReference type="Reactome" id="R-XTR-9035034">
    <property type="pathway name" value="RHOF GTPase cycle"/>
</dbReference>
<dbReference type="PANTHER" id="PTHR12606">
    <property type="entry name" value="SENTRIN/SUMO-SPECIFIC PROTEASE"/>
    <property type="match status" value="1"/>
</dbReference>
<comment type="similarity">
    <text evidence="1">Belongs to the peptidase C48 family.</text>
</comment>
<evidence type="ECO:0000313" key="10">
    <source>
        <dbReference type="RefSeq" id="XP_004911967.1"/>
    </source>
</evidence>
<dbReference type="GO" id="GO:0006508">
    <property type="term" value="P:proteolysis"/>
    <property type="evidence" value="ECO:0007669"/>
    <property type="project" value="UniProtKB-KW"/>
</dbReference>
<reference evidence="7" key="1">
    <citation type="journal article" date="2010" name="Science">
        <title>The genome of the Western clawed frog Xenopus tropicalis.</title>
        <authorList>
            <person name="Hellsten U."/>
            <person name="Harland R.M."/>
            <person name="Gilchrist M.J."/>
            <person name="Hendrix D."/>
            <person name="Jurka J."/>
            <person name="Kapitonov V."/>
            <person name="Ovcharenko I."/>
            <person name="Putnam N.H."/>
            <person name="Shu S."/>
            <person name="Taher L."/>
            <person name="Blitz I.L."/>
            <person name="Blumberg B."/>
            <person name="Dichmann D.S."/>
            <person name="Dubchak I."/>
            <person name="Amaya E."/>
            <person name="Detter J.C."/>
            <person name="Fletcher R."/>
            <person name="Gerhard D.S."/>
            <person name="Goodstein D."/>
            <person name="Graves T."/>
            <person name="Grigoriev I.V."/>
            <person name="Grimwood J."/>
            <person name="Kawashima T."/>
            <person name="Lindquist E."/>
            <person name="Lucas S.M."/>
            <person name="Mead P.E."/>
            <person name="Mitros T."/>
            <person name="Ogino H."/>
            <person name="Ohta Y."/>
            <person name="Poliakov A.V."/>
            <person name="Pollet N."/>
            <person name="Robert J."/>
            <person name="Salamov A."/>
            <person name="Sater A.K."/>
            <person name="Schmutz J."/>
            <person name="Terry A."/>
            <person name="Vize P.D."/>
            <person name="Warren W.C."/>
            <person name="Wells D."/>
            <person name="Wills A."/>
            <person name="Wilson R.K."/>
            <person name="Zimmerman L.B."/>
            <person name="Zorn A.M."/>
            <person name="Grainger R."/>
            <person name="Grammer T."/>
            <person name="Khokha M.K."/>
            <person name="Richardson P.M."/>
            <person name="Rokhsar D.S."/>
        </authorList>
    </citation>
    <scope>NUCLEOTIDE SEQUENCE [LARGE SCALE GENOMIC DNA]</scope>
    <source>
        <strain evidence="7">Nigerian</strain>
    </source>
</reference>
<dbReference type="GO" id="GO:0005634">
    <property type="term" value="C:nucleus"/>
    <property type="evidence" value="ECO:0000318"/>
    <property type="project" value="GO_Central"/>
</dbReference>
<dbReference type="KEGG" id="xtr:100485161"/>
<evidence type="ECO:0000313" key="8">
    <source>
        <dbReference type="Proteomes" id="UP000008143"/>
    </source>
</evidence>
<reference evidence="7" key="2">
    <citation type="submission" date="2021-03" db="UniProtKB">
        <authorList>
            <consortium name="Ensembl"/>
        </authorList>
    </citation>
    <scope>IDENTIFICATION</scope>
</reference>
<evidence type="ECO:0000256" key="1">
    <source>
        <dbReference type="ARBA" id="ARBA00005234"/>
    </source>
</evidence>
<dbReference type="GeneTree" id="ENSGT00940000155489"/>
<dbReference type="InterPro" id="IPR003653">
    <property type="entry name" value="Peptidase_C48_C"/>
</dbReference>
<accession>A0A803J8M1</accession>
<dbReference type="FunFam" id="3.40.395.10:FF:000001">
    <property type="entry name" value="Sentrin-specific protease 1"/>
    <property type="match status" value="1"/>
</dbReference>
<dbReference type="Xenbase" id="XB-GENE-1014921">
    <property type="gene designation" value="senp1"/>
</dbReference>
<evidence type="ECO:0000256" key="4">
    <source>
        <dbReference type="ARBA" id="ARBA00022807"/>
    </source>
</evidence>
<name>A0A803J8M1_XENTR</name>
<proteinExistence type="inferred from homology"/>
<evidence type="ECO:0000313" key="7">
    <source>
        <dbReference type="Ensembl" id="ENSXETP00000104225"/>
    </source>
</evidence>
<dbReference type="AlphaFoldDB" id="A0A803J8M1"/>
<evidence type="ECO:0000313" key="11">
    <source>
        <dbReference type="Xenbase" id="XB-GENE-1014921"/>
    </source>
</evidence>
<keyword evidence="2 9" id="KW-0645">Protease</keyword>
<dbReference type="GO" id="GO:0016929">
    <property type="term" value="F:deSUMOylase activity"/>
    <property type="evidence" value="ECO:0000318"/>
    <property type="project" value="GO_Central"/>
</dbReference>
<dbReference type="PROSITE" id="PS50600">
    <property type="entry name" value="ULP_PROTEASE"/>
    <property type="match status" value="1"/>
</dbReference>
<dbReference type="GO" id="GO:0060255">
    <property type="term" value="P:regulation of macromolecule metabolic process"/>
    <property type="evidence" value="ECO:0007669"/>
    <property type="project" value="UniProtKB-ARBA"/>
</dbReference>
<evidence type="ECO:0000256" key="2">
    <source>
        <dbReference type="ARBA" id="ARBA00022670"/>
    </source>
</evidence>
<dbReference type="OMA" id="GCDSVIM"/>
<evidence type="ECO:0000313" key="9">
    <source>
        <dbReference type="RefSeq" id="XP_002933743.1"/>
    </source>
</evidence>
<dbReference type="GO" id="GO:0016926">
    <property type="term" value="P:protein desumoylation"/>
    <property type="evidence" value="ECO:0000318"/>
    <property type="project" value="GO_Central"/>
</dbReference>
<dbReference type="RefSeq" id="XP_002933743.1">
    <property type="nucleotide sequence ID" value="XM_002933697.5"/>
</dbReference>
<keyword evidence="3" id="KW-0378">Hydrolase</keyword>
<dbReference type="GO" id="GO:0080090">
    <property type="term" value="P:regulation of primary metabolic process"/>
    <property type="evidence" value="ECO:0007669"/>
    <property type="project" value="UniProtKB-ARBA"/>
</dbReference>
<dbReference type="Reactome" id="R-XTR-3065679">
    <property type="pathway name" value="SUMO is proteolytically processed"/>
</dbReference>
<evidence type="ECO:0000259" key="6">
    <source>
        <dbReference type="PROSITE" id="PS50600"/>
    </source>
</evidence>
<evidence type="ECO:0000256" key="5">
    <source>
        <dbReference type="SAM" id="MobiDB-lite"/>
    </source>
</evidence>
<feature type="domain" description="Ubiquitin-like protease family profile" evidence="6">
    <location>
        <begin position="427"/>
        <end position="591"/>
    </location>
</feature>
<dbReference type="PANTHER" id="PTHR12606:SF30">
    <property type="entry name" value="SENTRIN-SPECIFIC PROTEASE 1"/>
    <property type="match status" value="1"/>
</dbReference>
<evidence type="ECO:0000256" key="3">
    <source>
        <dbReference type="ARBA" id="ARBA00022801"/>
    </source>
</evidence>
<dbReference type="SUPFAM" id="SSF54001">
    <property type="entry name" value="Cysteine proteinases"/>
    <property type="match status" value="1"/>
</dbReference>
<dbReference type="Gene3D" id="3.40.395.10">
    <property type="entry name" value="Adenoviral Proteinase, Chain A"/>
    <property type="match status" value="1"/>
</dbReference>
<keyword evidence="8" id="KW-1185">Reference proteome</keyword>
<feature type="compositionally biased region" description="Polar residues" evidence="5">
    <location>
        <begin position="255"/>
        <end position="277"/>
    </location>
</feature>
<feature type="region of interest" description="Disordered" evidence="5">
    <location>
        <begin position="255"/>
        <end position="291"/>
    </location>
</feature>
<dbReference type="GeneID" id="100485161"/>